<evidence type="ECO:0000256" key="1">
    <source>
        <dbReference type="ARBA" id="ARBA00022485"/>
    </source>
</evidence>
<dbReference type="InterPro" id="IPR005122">
    <property type="entry name" value="Uracil-DNA_glycosylase-like"/>
</dbReference>
<dbReference type="Proteomes" id="UP000192284">
    <property type="component" value="Unassembled WGS sequence"/>
</dbReference>
<comment type="caution">
    <text evidence="9">The sequence shown here is derived from an EMBL/GenBank/DDBJ whole genome shotgun (WGS) entry which is preliminary data.</text>
</comment>
<evidence type="ECO:0000259" key="8">
    <source>
        <dbReference type="SMART" id="SM00986"/>
    </source>
</evidence>
<sequence length="197" mass="22137">MSGVKRQRMNLLADQIAYCRDCDGMNEPGKTESAPGYGSVDSPIAIVGQSLCRKCMETKIPFTGGSGTYIDKALELADKKKRQIFITNVVHCHPLNDAPSEQEWIDSCHHFLRDELAIVQPVLVIGLGGDAEDELTKLYRNGQKLPWPFIQPRKYQPGATYLLFPEHPGSLRWKPTEDRQYWSPSLASAISWGFDAR</sequence>
<dbReference type="OrthoDB" id="5290748at2"/>
<dbReference type="GO" id="GO:0097506">
    <property type="term" value="F:deaminated base DNA N-glycosylase activity"/>
    <property type="evidence" value="ECO:0007669"/>
    <property type="project" value="UniProtKB-ARBA"/>
</dbReference>
<dbReference type="EMBL" id="MVHE01000020">
    <property type="protein sequence ID" value="ORA20764.1"/>
    <property type="molecule type" value="Genomic_DNA"/>
</dbReference>
<dbReference type="InterPro" id="IPR036895">
    <property type="entry name" value="Uracil-DNA_glycosylase-like_sf"/>
</dbReference>
<evidence type="ECO:0000313" key="9">
    <source>
        <dbReference type="EMBL" id="ORA20764.1"/>
    </source>
</evidence>
<keyword evidence="3" id="KW-0227">DNA damage</keyword>
<evidence type="ECO:0000313" key="10">
    <source>
        <dbReference type="Proteomes" id="UP000192284"/>
    </source>
</evidence>
<evidence type="ECO:0000256" key="3">
    <source>
        <dbReference type="ARBA" id="ARBA00022763"/>
    </source>
</evidence>
<keyword evidence="1" id="KW-0004">4Fe-4S</keyword>
<dbReference type="SMART" id="SM00986">
    <property type="entry name" value="UDG"/>
    <property type="match status" value="1"/>
</dbReference>
<dbReference type="GO" id="GO:0051539">
    <property type="term" value="F:4 iron, 4 sulfur cluster binding"/>
    <property type="evidence" value="ECO:0007669"/>
    <property type="project" value="UniProtKB-KW"/>
</dbReference>
<keyword evidence="10" id="KW-1185">Reference proteome</keyword>
<dbReference type="GO" id="GO:0006281">
    <property type="term" value="P:DNA repair"/>
    <property type="evidence" value="ECO:0007669"/>
    <property type="project" value="UniProtKB-KW"/>
</dbReference>
<evidence type="ECO:0000256" key="6">
    <source>
        <dbReference type="ARBA" id="ARBA00023014"/>
    </source>
</evidence>
<dbReference type="SUPFAM" id="SSF52141">
    <property type="entry name" value="Uracil-DNA glycosylase-like"/>
    <property type="match status" value="1"/>
</dbReference>
<dbReference type="Gene3D" id="3.40.470.10">
    <property type="entry name" value="Uracil-DNA glycosylase-like domain"/>
    <property type="match status" value="1"/>
</dbReference>
<dbReference type="SMART" id="SM00987">
    <property type="entry name" value="UreE_C"/>
    <property type="match status" value="1"/>
</dbReference>
<proteinExistence type="predicted"/>
<evidence type="ECO:0000256" key="4">
    <source>
        <dbReference type="ARBA" id="ARBA00022801"/>
    </source>
</evidence>
<feature type="domain" description="Uracil-DNA glycosylase-like" evidence="8">
    <location>
        <begin position="35"/>
        <end position="197"/>
    </location>
</feature>
<dbReference type="RefSeq" id="WP_083113768.1">
    <property type="nucleotide sequence ID" value="NZ_JACKTS010000031.1"/>
</dbReference>
<keyword evidence="4" id="KW-0378">Hydrolase</keyword>
<evidence type="ECO:0000256" key="5">
    <source>
        <dbReference type="ARBA" id="ARBA00023004"/>
    </source>
</evidence>
<name>A0A1W9ZSJ7_MYCAN</name>
<organism evidence="9 10">
    <name type="scientific">Mycobacterium angelicum</name>
    <dbReference type="NCBI Taxonomy" id="470074"/>
    <lineage>
        <taxon>Bacteria</taxon>
        <taxon>Bacillati</taxon>
        <taxon>Actinomycetota</taxon>
        <taxon>Actinomycetes</taxon>
        <taxon>Mycobacteriales</taxon>
        <taxon>Mycobacteriaceae</taxon>
        <taxon>Mycobacterium</taxon>
    </lineage>
</organism>
<keyword evidence="6" id="KW-0411">Iron-sulfur</keyword>
<keyword evidence="7" id="KW-0234">DNA repair</keyword>
<gene>
    <name evidence="9" type="ORF">BST12_14250</name>
</gene>
<keyword evidence="2" id="KW-0479">Metal-binding</keyword>
<accession>A0A1W9ZSJ7</accession>
<evidence type="ECO:0000256" key="2">
    <source>
        <dbReference type="ARBA" id="ARBA00022723"/>
    </source>
</evidence>
<evidence type="ECO:0000256" key="7">
    <source>
        <dbReference type="ARBA" id="ARBA00023204"/>
    </source>
</evidence>
<dbReference type="PANTHER" id="PTHR33693">
    <property type="entry name" value="TYPE-5 URACIL-DNA GLYCOSYLASE"/>
    <property type="match status" value="1"/>
</dbReference>
<keyword evidence="5" id="KW-0408">Iron</keyword>
<dbReference type="InterPro" id="IPR051536">
    <property type="entry name" value="UDG_Type-4/5"/>
</dbReference>
<dbReference type="Pfam" id="PF03167">
    <property type="entry name" value="UDG"/>
    <property type="match status" value="1"/>
</dbReference>
<protein>
    <submittedName>
        <fullName evidence="9">Uracil-DNA glycosylase</fullName>
    </submittedName>
</protein>
<reference evidence="9 10" key="1">
    <citation type="submission" date="2017-02" db="EMBL/GenBank/DDBJ databases">
        <title>The new phylogeny of genus Mycobacterium.</title>
        <authorList>
            <person name="Tortoli E."/>
            <person name="Trovato A."/>
            <person name="Cirillo D.M."/>
        </authorList>
    </citation>
    <scope>NUCLEOTIDE SEQUENCE [LARGE SCALE GENOMIC DNA]</scope>
    <source>
        <strain evidence="9 10">DSM 45057</strain>
    </source>
</reference>
<dbReference type="AlphaFoldDB" id="A0A1W9ZSJ7"/>
<dbReference type="GO" id="GO:0046872">
    <property type="term" value="F:metal ion binding"/>
    <property type="evidence" value="ECO:0007669"/>
    <property type="project" value="UniProtKB-KW"/>
</dbReference>